<dbReference type="CDD" id="cd00371">
    <property type="entry name" value="HMA"/>
    <property type="match status" value="1"/>
</dbReference>
<dbReference type="PRINTS" id="PR00941">
    <property type="entry name" value="CDATPASE"/>
</dbReference>
<keyword evidence="3" id="KW-0104">Cadmium</keyword>
<evidence type="ECO:0000256" key="3">
    <source>
        <dbReference type="ARBA" id="ARBA00022539"/>
    </source>
</evidence>
<keyword evidence="5 13" id="KW-0479">Metal-binding</keyword>
<evidence type="ECO:0000256" key="1">
    <source>
        <dbReference type="ARBA" id="ARBA00004141"/>
    </source>
</evidence>
<dbReference type="InterPro" id="IPR027256">
    <property type="entry name" value="P-typ_ATPase_IB"/>
</dbReference>
<reference evidence="15 16" key="1">
    <citation type="submission" date="2019-08" db="EMBL/GenBank/DDBJ databases">
        <title>In-depth cultivation of the pig gut microbiome towards novel bacterial diversity and tailored functional studies.</title>
        <authorList>
            <person name="Wylensek D."/>
            <person name="Hitch T.C.A."/>
            <person name="Clavel T."/>
        </authorList>
    </citation>
    <scope>NUCLEOTIDE SEQUENCE [LARGE SCALE GENOMIC DNA]</scope>
    <source>
        <strain evidence="15 16">WCA-SAB-591-4A-A</strain>
    </source>
</reference>
<feature type="transmembrane region" description="Helical" evidence="13">
    <location>
        <begin position="120"/>
        <end position="138"/>
    </location>
</feature>
<keyword evidence="8" id="KW-1278">Translocase</keyword>
<dbReference type="InterPro" id="IPR044492">
    <property type="entry name" value="P_typ_ATPase_HD_dom"/>
</dbReference>
<dbReference type="RefSeq" id="WP_154537085.1">
    <property type="nucleotide sequence ID" value="NZ_JAXFLG010000058.1"/>
</dbReference>
<feature type="transmembrane region" description="Helical" evidence="13">
    <location>
        <begin position="688"/>
        <end position="707"/>
    </location>
</feature>
<keyword evidence="4 13" id="KW-0812">Transmembrane</keyword>
<evidence type="ECO:0000256" key="5">
    <source>
        <dbReference type="ARBA" id="ARBA00022723"/>
    </source>
</evidence>
<dbReference type="Gene3D" id="3.30.70.100">
    <property type="match status" value="1"/>
</dbReference>
<evidence type="ECO:0000256" key="9">
    <source>
        <dbReference type="ARBA" id="ARBA00022989"/>
    </source>
</evidence>
<name>A0A6N7X0N5_9FIRM</name>
<dbReference type="GO" id="GO:0005886">
    <property type="term" value="C:plasma membrane"/>
    <property type="evidence" value="ECO:0007669"/>
    <property type="project" value="UniProtKB-SubCell"/>
</dbReference>
<dbReference type="InterPro" id="IPR023299">
    <property type="entry name" value="ATPase_P-typ_cyto_dom_N"/>
</dbReference>
<evidence type="ECO:0000259" key="14">
    <source>
        <dbReference type="PROSITE" id="PS50846"/>
    </source>
</evidence>
<evidence type="ECO:0000256" key="4">
    <source>
        <dbReference type="ARBA" id="ARBA00022692"/>
    </source>
</evidence>
<dbReference type="SUPFAM" id="SSF81653">
    <property type="entry name" value="Calcium ATPase, transduction domain A"/>
    <property type="match status" value="1"/>
</dbReference>
<evidence type="ECO:0000256" key="12">
    <source>
        <dbReference type="ARBA" id="ARBA00049338"/>
    </source>
</evidence>
<dbReference type="Gene3D" id="2.70.150.10">
    <property type="entry name" value="Calcium-transporting ATPase, cytoplasmic transduction domain A"/>
    <property type="match status" value="1"/>
</dbReference>
<keyword evidence="10 13" id="KW-0472">Membrane</keyword>
<dbReference type="Proteomes" id="UP000440713">
    <property type="component" value="Unassembled WGS sequence"/>
</dbReference>
<dbReference type="SFLD" id="SFLDS00003">
    <property type="entry name" value="Haloacid_Dehalogenase"/>
    <property type="match status" value="1"/>
</dbReference>
<dbReference type="Pfam" id="PF00403">
    <property type="entry name" value="HMA"/>
    <property type="match status" value="1"/>
</dbReference>
<dbReference type="InterPro" id="IPR018303">
    <property type="entry name" value="ATPase_P-typ_P_site"/>
</dbReference>
<dbReference type="EMBL" id="VUNE01000001">
    <property type="protein sequence ID" value="MST61691.1"/>
    <property type="molecule type" value="Genomic_DNA"/>
</dbReference>
<dbReference type="InterPro" id="IPR051014">
    <property type="entry name" value="Cation_Transport_ATPase_IB"/>
</dbReference>
<dbReference type="InterPro" id="IPR036412">
    <property type="entry name" value="HAD-like_sf"/>
</dbReference>
<evidence type="ECO:0000256" key="11">
    <source>
        <dbReference type="ARBA" id="ARBA00039103"/>
    </source>
</evidence>
<dbReference type="EC" id="7.2.2.21" evidence="11"/>
<proteinExistence type="inferred from homology"/>
<protein>
    <recommendedName>
        <fullName evidence="11">Cd(2+)-exporting ATPase</fullName>
        <ecNumber evidence="11">7.2.2.21</ecNumber>
    </recommendedName>
</protein>
<sequence length="739" mass="79936">MKVEFVLGGLNCAHCAGIIEEKVKKMEGVDSASLNFVNKKLIANIKENENVTEQIGYIRNIIDTTEPGLKIEVLGQGIENNSDRESKSESCSCSSSCSSCSTEADKSNSSIFRVENEEKLKIISIAVAIILSLSAYVFKSVLENEIVANALFVVAYLVAGYEVLGDAIRNIFKGKLMDENFLMSVATIGALIIGEYPEAVGVMVFYSIGELLESQAVSKSRKDIESLMNIKPDVANLLVDGEIVQVSPESVNIGDIIVVRVGEKVPLDGKVIKGNSMFDTSAITGESVLKSIKKGERVLSGVINKKSVVTVEVEKLMKDSTVSRILDMVENATSKKSKTENFISVFAKYYTPIVVSLALLLAIAPTLILGEPFSKWAYRGLVFLVVSCPCALVLSIPLTYFSGIGISSKNGILVKGSNYLEALRKVNTVVLDKTGTITKGTFEVSNVVLSDGVTEREIFEYAGIAESRSTHPIAISIVKYASGILEIDEIVDEKNMTEYEEISSHGVKMVYEGKEILAGNYRLMQKFGISYSESENSSTKVHVAVDGLYLGRIEISDEIKAGIAETIDKLKNIGIERVVMLTGDTGLVAKEVSDIAGLDEYHANLLPVDKVNLLEQIIESNGGKGNVAFIGDGINDAPVIARSDVGISMGGMGSDAAIEASDVVFMTDEISKMPIAIRIAKFTSKISWQNIFLAMGIKIIVLFLSVFGLANMWLAIFADVGVAVLAVLNSLRVLNEDYR</sequence>
<dbReference type="InterPro" id="IPR006121">
    <property type="entry name" value="HMA_dom"/>
</dbReference>
<dbReference type="GO" id="GO:0046872">
    <property type="term" value="F:metal ion binding"/>
    <property type="evidence" value="ECO:0007669"/>
    <property type="project" value="UniProtKB-KW"/>
</dbReference>
<feature type="transmembrane region" description="Helical" evidence="13">
    <location>
        <begin position="150"/>
        <end position="168"/>
    </location>
</feature>
<evidence type="ECO:0000256" key="2">
    <source>
        <dbReference type="ARBA" id="ARBA00006024"/>
    </source>
</evidence>
<dbReference type="InterPro" id="IPR008250">
    <property type="entry name" value="ATPase_P-typ_transduc_dom_A_sf"/>
</dbReference>
<feature type="transmembrane region" description="Helical" evidence="13">
    <location>
        <begin position="713"/>
        <end position="734"/>
    </location>
</feature>
<dbReference type="Gene3D" id="3.40.50.1000">
    <property type="entry name" value="HAD superfamily/HAD-like"/>
    <property type="match status" value="1"/>
</dbReference>
<dbReference type="SUPFAM" id="SSF81665">
    <property type="entry name" value="Calcium ATPase, transmembrane domain M"/>
    <property type="match status" value="1"/>
</dbReference>
<dbReference type="PRINTS" id="PR00119">
    <property type="entry name" value="CATATPASE"/>
</dbReference>
<dbReference type="NCBIfam" id="TIGR01525">
    <property type="entry name" value="ATPase-IB_hvy"/>
    <property type="match status" value="1"/>
</dbReference>
<feature type="domain" description="HMA" evidence="14">
    <location>
        <begin position="1"/>
        <end position="70"/>
    </location>
</feature>
<organism evidence="15 16">
    <name type="scientific">Peptostreptococcus porci</name>
    <dbReference type="NCBI Taxonomy" id="2652282"/>
    <lineage>
        <taxon>Bacteria</taxon>
        <taxon>Bacillati</taxon>
        <taxon>Bacillota</taxon>
        <taxon>Clostridia</taxon>
        <taxon>Peptostreptococcales</taxon>
        <taxon>Peptostreptococcaceae</taxon>
        <taxon>Peptostreptococcus</taxon>
    </lineage>
</organism>
<evidence type="ECO:0000313" key="16">
    <source>
        <dbReference type="Proteomes" id="UP000440713"/>
    </source>
</evidence>
<keyword evidence="6 13" id="KW-0547">Nucleotide-binding</keyword>
<comment type="caution">
    <text evidence="15">The sequence shown here is derived from an EMBL/GenBank/DDBJ whole genome shotgun (WGS) entry which is preliminary data.</text>
</comment>
<dbReference type="PROSITE" id="PS50846">
    <property type="entry name" value="HMA_2"/>
    <property type="match status" value="1"/>
</dbReference>
<dbReference type="SFLD" id="SFLDG00002">
    <property type="entry name" value="C1.7:_P-type_atpase_like"/>
    <property type="match status" value="1"/>
</dbReference>
<feature type="transmembrane region" description="Helical" evidence="13">
    <location>
        <begin position="349"/>
        <end position="370"/>
    </location>
</feature>
<dbReference type="InterPro" id="IPR023214">
    <property type="entry name" value="HAD_sf"/>
</dbReference>
<evidence type="ECO:0000313" key="15">
    <source>
        <dbReference type="EMBL" id="MST61691.1"/>
    </source>
</evidence>
<comment type="subcellular location">
    <subcellularLocation>
        <location evidence="13">Cell membrane</location>
    </subcellularLocation>
    <subcellularLocation>
        <location evidence="1">Membrane</location>
        <topology evidence="1">Multi-pass membrane protein</topology>
    </subcellularLocation>
</comment>
<feature type="transmembrane region" description="Helical" evidence="13">
    <location>
        <begin position="376"/>
        <end position="401"/>
    </location>
</feature>
<dbReference type="GO" id="GO:0008551">
    <property type="term" value="F:P-type cadmium transporter activity"/>
    <property type="evidence" value="ECO:0007669"/>
    <property type="project" value="UniProtKB-EC"/>
</dbReference>
<dbReference type="SFLD" id="SFLDF00027">
    <property type="entry name" value="p-type_atpase"/>
    <property type="match status" value="1"/>
</dbReference>
<keyword evidence="16" id="KW-1185">Reference proteome</keyword>
<dbReference type="PROSITE" id="PS00154">
    <property type="entry name" value="ATPASE_E1_E2"/>
    <property type="match status" value="1"/>
</dbReference>
<keyword evidence="7 13" id="KW-0067">ATP-binding</keyword>
<dbReference type="Gene3D" id="3.40.1110.10">
    <property type="entry name" value="Calcium-transporting ATPase, cytoplasmic domain N"/>
    <property type="match status" value="1"/>
</dbReference>
<evidence type="ECO:0000256" key="10">
    <source>
        <dbReference type="ARBA" id="ARBA00023136"/>
    </source>
</evidence>
<dbReference type="InterPro" id="IPR036163">
    <property type="entry name" value="HMA_dom_sf"/>
</dbReference>
<dbReference type="GO" id="GO:0005524">
    <property type="term" value="F:ATP binding"/>
    <property type="evidence" value="ECO:0007669"/>
    <property type="project" value="UniProtKB-UniRule"/>
</dbReference>
<dbReference type="SUPFAM" id="SSF55008">
    <property type="entry name" value="HMA, heavy metal-associated domain"/>
    <property type="match status" value="1"/>
</dbReference>
<dbReference type="NCBIfam" id="TIGR01494">
    <property type="entry name" value="ATPase_P-type"/>
    <property type="match status" value="1"/>
</dbReference>
<dbReference type="AlphaFoldDB" id="A0A6N7X0N5"/>
<evidence type="ECO:0000256" key="6">
    <source>
        <dbReference type="ARBA" id="ARBA00022741"/>
    </source>
</evidence>
<dbReference type="InterPro" id="IPR059000">
    <property type="entry name" value="ATPase_P-type_domA"/>
</dbReference>
<dbReference type="InterPro" id="IPR001757">
    <property type="entry name" value="P_typ_ATPase"/>
</dbReference>
<evidence type="ECO:0000256" key="8">
    <source>
        <dbReference type="ARBA" id="ARBA00022967"/>
    </source>
</evidence>
<accession>A0A6N7X0N5</accession>
<comment type="catalytic activity">
    <reaction evidence="12">
        <text>Cd(2+)(in) + ATP + H2O = Cd(2+)(out) + ADP + phosphate + H(+)</text>
        <dbReference type="Rhea" id="RHEA:12132"/>
        <dbReference type="ChEBI" id="CHEBI:15377"/>
        <dbReference type="ChEBI" id="CHEBI:15378"/>
        <dbReference type="ChEBI" id="CHEBI:30616"/>
        <dbReference type="ChEBI" id="CHEBI:43474"/>
        <dbReference type="ChEBI" id="CHEBI:48775"/>
        <dbReference type="ChEBI" id="CHEBI:456216"/>
        <dbReference type="EC" id="7.2.2.21"/>
    </reaction>
</comment>
<evidence type="ECO:0000256" key="13">
    <source>
        <dbReference type="RuleBase" id="RU362081"/>
    </source>
</evidence>
<dbReference type="Pfam" id="PF00702">
    <property type="entry name" value="Hydrolase"/>
    <property type="match status" value="1"/>
</dbReference>
<evidence type="ECO:0000256" key="7">
    <source>
        <dbReference type="ARBA" id="ARBA00022840"/>
    </source>
</evidence>
<dbReference type="InterPro" id="IPR023298">
    <property type="entry name" value="ATPase_P-typ_TM_dom_sf"/>
</dbReference>
<gene>
    <name evidence="15" type="ORF">FYJ71_01715</name>
</gene>
<dbReference type="Pfam" id="PF00122">
    <property type="entry name" value="E1-E2_ATPase"/>
    <property type="match status" value="1"/>
</dbReference>
<keyword evidence="9 13" id="KW-1133">Transmembrane helix</keyword>
<dbReference type="SUPFAM" id="SSF56784">
    <property type="entry name" value="HAD-like"/>
    <property type="match status" value="1"/>
</dbReference>
<dbReference type="PANTHER" id="PTHR48085:SF5">
    <property type="entry name" value="CADMIUM_ZINC-TRANSPORTING ATPASE HMA4-RELATED"/>
    <property type="match status" value="1"/>
</dbReference>
<dbReference type="GO" id="GO:0016887">
    <property type="term" value="F:ATP hydrolysis activity"/>
    <property type="evidence" value="ECO:0007669"/>
    <property type="project" value="InterPro"/>
</dbReference>
<comment type="similarity">
    <text evidence="2 13">Belongs to the cation transport ATPase (P-type) (TC 3.A.3) family. Type IB subfamily.</text>
</comment>
<keyword evidence="13" id="KW-1003">Cell membrane</keyword>
<dbReference type="PANTHER" id="PTHR48085">
    <property type="entry name" value="CADMIUM/ZINC-TRANSPORTING ATPASE HMA2-RELATED"/>
    <property type="match status" value="1"/>
</dbReference>